<organism evidence="2">
    <name type="scientific">Cupriavidus taiwanensis</name>
    <dbReference type="NCBI Taxonomy" id="164546"/>
    <lineage>
        <taxon>Bacteria</taxon>
        <taxon>Pseudomonadati</taxon>
        <taxon>Pseudomonadota</taxon>
        <taxon>Betaproteobacteria</taxon>
        <taxon>Burkholderiales</taxon>
        <taxon>Burkholderiaceae</taxon>
        <taxon>Cupriavidus</taxon>
    </lineage>
</organism>
<feature type="compositionally biased region" description="Basic and acidic residues" evidence="1">
    <location>
        <begin position="20"/>
        <end position="32"/>
    </location>
</feature>
<name>A0A375E6F9_9BURK</name>
<comment type="caution">
    <text evidence="2">The sequence shown here is derived from an EMBL/GenBank/DDBJ whole genome shotgun (WGS) entry which is preliminary data.</text>
</comment>
<protein>
    <submittedName>
        <fullName evidence="2">Uncharacterized protein</fullName>
    </submittedName>
</protein>
<dbReference type="Proteomes" id="UP000256952">
    <property type="component" value="Chromosome CBM2613_b"/>
</dbReference>
<dbReference type="EMBL" id="OFTH01000034">
    <property type="protein sequence ID" value="SOZ66592.1"/>
    <property type="molecule type" value="Genomic_DNA"/>
</dbReference>
<proteinExistence type="predicted"/>
<reference evidence="2" key="1">
    <citation type="submission" date="2018-01" db="EMBL/GenBank/DDBJ databases">
        <authorList>
            <person name="Clerissi C."/>
        </authorList>
    </citation>
    <scope>NUCLEOTIDE SEQUENCE</scope>
    <source>
        <strain evidence="2">Cupriavidus taiwanensis STM 8556</strain>
    </source>
</reference>
<feature type="compositionally biased region" description="Basic residues" evidence="1">
    <location>
        <begin position="39"/>
        <end position="50"/>
    </location>
</feature>
<feature type="region of interest" description="Disordered" evidence="1">
    <location>
        <begin position="15"/>
        <end position="103"/>
    </location>
</feature>
<evidence type="ECO:0000313" key="2">
    <source>
        <dbReference type="EMBL" id="SOZ66592.1"/>
    </source>
</evidence>
<dbReference type="AlphaFoldDB" id="A0A375E6F9"/>
<gene>
    <name evidence="2" type="ORF">CBM2613_B10361</name>
</gene>
<evidence type="ECO:0000256" key="1">
    <source>
        <dbReference type="SAM" id="MobiDB-lite"/>
    </source>
</evidence>
<sequence length="103" mass="11613">MAFARSAAQAKGLWISLASPDHRQTAPSERSDAFCARAHAPRYLRRSSRRRSYDKARSRRPPSALGSFNPHFNAPATVAHNRGRQSSYVRKQSPVRKRPGTLR</sequence>
<accession>A0A375E6F9</accession>
<feature type="compositionally biased region" description="Basic residues" evidence="1">
    <location>
        <begin position="93"/>
        <end position="103"/>
    </location>
</feature>